<dbReference type="PROSITE" id="PS01186">
    <property type="entry name" value="EGF_2"/>
    <property type="match status" value="1"/>
</dbReference>
<dbReference type="InterPro" id="IPR000742">
    <property type="entry name" value="EGF"/>
</dbReference>
<dbReference type="Proteomes" id="UP001344447">
    <property type="component" value="Unassembled WGS sequence"/>
</dbReference>
<feature type="domain" description="EGF-like" evidence="2 3">
    <location>
        <begin position="144"/>
        <end position="155"/>
    </location>
</feature>
<protein>
    <recommendedName>
        <fullName evidence="2 3">EGF-like domain-containing protein</fullName>
    </recommendedName>
</protein>
<dbReference type="EMBL" id="JAVFKY010000001">
    <property type="protein sequence ID" value="KAK5583413.1"/>
    <property type="molecule type" value="Genomic_DNA"/>
</dbReference>
<feature type="chain" id="PRO_5043030109" description="EGF-like domain-containing protein" evidence="1">
    <location>
        <begin position="24"/>
        <end position="246"/>
    </location>
</feature>
<evidence type="ECO:0000313" key="5">
    <source>
        <dbReference type="Proteomes" id="UP001344447"/>
    </source>
</evidence>
<dbReference type="PROSITE" id="PS00022">
    <property type="entry name" value="EGF_1"/>
    <property type="match status" value="1"/>
</dbReference>
<keyword evidence="1" id="KW-0732">Signal</keyword>
<sequence length="246" mass="27323">MSKGFIFFILFTLLISNIASLKGTEWNVPSAESVLISKNSKNVGIVGYSFGSNISDINLYFDGKNCIIDMLLPSRIECHIDDNFKTFNKGDLLNVSASIVTSIFETYFIVPFLPGSSITYSDQVCGGISPQCVNGYCDSNTLSCQCDYGYTGTKCQFIQHYVTDLIVKTKEKGMSNDFQYYLLVGNFDVNSNIDIMIGGEPCDLENKLTSNEAHCKSKSTLNGLKSIKVTQNYFDWSGLKFINSQK</sequence>
<keyword evidence="5" id="KW-1185">Reference proteome</keyword>
<dbReference type="PANTHER" id="PTHR24032:SF16">
    <property type="entry name" value="EGF-LIKE DOMAIN-CONTAINING PROTEIN"/>
    <property type="match status" value="1"/>
</dbReference>
<gene>
    <name evidence="4" type="ORF">RB653_005006</name>
</gene>
<accession>A0AAN7UKB5</accession>
<comment type="caution">
    <text evidence="4">The sequence shown here is derived from an EMBL/GenBank/DDBJ whole genome shotgun (WGS) entry which is preliminary data.</text>
</comment>
<feature type="signal peptide" evidence="1">
    <location>
        <begin position="1"/>
        <end position="23"/>
    </location>
</feature>
<name>A0AAN7UKB5_9MYCE</name>
<reference evidence="4 5" key="1">
    <citation type="submission" date="2023-11" db="EMBL/GenBank/DDBJ databases">
        <title>Dfirmibasis_genome.</title>
        <authorList>
            <person name="Edelbroek B."/>
            <person name="Kjellin J."/>
            <person name="Jerlstrom-Hultqvist J."/>
            <person name="Soderbom F."/>
        </authorList>
    </citation>
    <scope>NUCLEOTIDE SEQUENCE [LARGE SCALE GENOMIC DNA]</scope>
    <source>
        <strain evidence="4 5">TNS-C-14</strain>
    </source>
</reference>
<dbReference type="InterPro" id="IPR053331">
    <property type="entry name" value="EGF-like_comC"/>
</dbReference>
<organism evidence="4 5">
    <name type="scientific">Dictyostelium firmibasis</name>
    <dbReference type="NCBI Taxonomy" id="79012"/>
    <lineage>
        <taxon>Eukaryota</taxon>
        <taxon>Amoebozoa</taxon>
        <taxon>Evosea</taxon>
        <taxon>Eumycetozoa</taxon>
        <taxon>Dictyostelia</taxon>
        <taxon>Dictyosteliales</taxon>
        <taxon>Dictyosteliaceae</taxon>
        <taxon>Dictyostelium</taxon>
    </lineage>
</organism>
<evidence type="ECO:0000313" key="4">
    <source>
        <dbReference type="EMBL" id="KAK5583413.1"/>
    </source>
</evidence>
<evidence type="ECO:0000259" key="2">
    <source>
        <dbReference type="PROSITE" id="PS00022"/>
    </source>
</evidence>
<evidence type="ECO:0000256" key="1">
    <source>
        <dbReference type="SAM" id="SignalP"/>
    </source>
</evidence>
<dbReference type="AlphaFoldDB" id="A0AAN7UKB5"/>
<evidence type="ECO:0000259" key="3">
    <source>
        <dbReference type="PROSITE" id="PS01186"/>
    </source>
</evidence>
<dbReference type="PANTHER" id="PTHR24032">
    <property type="entry name" value="EGF-LIKE DOMAIN-CONTAINING PROTEIN-RELATED-RELATED"/>
    <property type="match status" value="1"/>
</dbReference>
<proteinExistence type="predicted"/>